<dbReference type="InterPro" id="IPR003439">
    <property type="entry name" value="ABC_transporter-like_ATP-bd"/>
</dbReference>
<evidence type="ECO:0000313" key="5">
    <source>
        <dbReference type="EMBL" id="MBK4215084.1"/>
    </source>
</evidence>
<dbReference type="AlphaFoldDB" id="A0A934VZR3"/>
<dbReference type="RefSeq" id="WP_200683945.1">
    <property type="nucleotide sequence ID" value="NZ_JAEPRQ010000001.1"/>
</dbReference>
<keyword evidence="2" id="KW-0547">Nucleotide-binding</keyword>
<organism evidence="5 6">
    <name type="scientific">Paracoccus caeni</name>
    <dbReference type="NCBI Taxonomy" id="657651"/>
    <lineage>
        <taxon>Bacteria</taxon>
        <taxon>Pseudomonadati</taxon>
        <taxon>Pseudomonadota</taxon>
        <taxon>Alphaproteobacteria</taxon>
        <taxon>Rhodobacterales</taxon>
        <taxon>Paracoccaceae</taxon>
        <taxon>Paracoccus</taxon>
    </lineage>
</organism>
<dbReference type="SUPFAM" id="SSF52540">
    <property type="entry name" value="P-loop containing nucleoside triphosphate hydrolases"/>
    <property type="match status" value="1"/>
</dbReference>
<dbReference type="PROSITE" id="PS50893">
    <property type="entry name" value="ABC_TRANSPORTER_2"/>
    <property type="match status" value="1"/>
</dbReference>
<dbReference type="GO" id="GO:0005886">
    <property type="term" value="C:plasma membrane"/>
    <property type="evidence" value="ECO:0007669"/>
    <property type="project" value="TreeGrafter"/>
</dbReference>
<dbReference type="Gene3D" id="3.40.50.300">
    <property type="entry name" value="P-loop containing nucleotide triphosphate hydrolases"/>
    <property type="match status" value="1"/>
</dbReference>
<evidence type="ECO:0000256" key="2">
    <source>
        <dbReference type="ARBA" id="ARBA00022741"/>
    </source>
</evidence>
<proteinExistence type="predicted"/>
<dbReference type="InterPro" id="IPR051120">
    <property type="entry name" value="ABC_AA/LPS_Transport"/>
</dbReference>
<evidence type="ECO:0000256" key="1">
    <source>
        <dbReference type="ARBA" id="ARBA00022448"/>
    </source>
</evidence>
<dbReference type="PANTHER" id="PTHR45772">
    <property type="entry name" value="CONSERVED COMPONENT OF ABC TRANSPORTER FOR NATURAL AMINO ACIDS-RELATED"/>
    <property type="match status" value="1"/>
</dbReference>
<keyword evidence="1" id="KW-0813">Transport</keyword>
<accession>A0A934VZR3</accession>
<dbReference type="Pfam" id="PF12399">
    <property type="entry name" value="BCA_ABC_TP_C"/>
    <property type="match status" value="1"/>
</dbReference>
<sequence length="255" mass="26986">MSQPLLRVEGLSKAYGALKVTQNVSLDVDEGQLHAIIGPNGAGKTTLIAQLSGQLRPDSGTVVYAGEDVTRLDMASRVQKGLARSFQITTLLAGFTALENVALAVQARAGSSFRFFRPAATEQALNDEAMQYLADVGLAGREGRVAGSLSHGEKRQLEMAVALATQPRLLLLDEPLAGTGHEEAAQLIALFDTLKSRVTMVLIEHDMNAVFALADRVSVLVYGQIVASGTPAEVRADAKVRAAYLGEEEVSDALG</sequence>
<dbReference type="CDD" id="cd03219">
    <property type="entry name" value="ABC_Mj1267_LivG_branched"/>
    <property type="match status" value="1"/>
</dbReference>
<gene>
    <name evidence="5" type="ORF">JJJ17_04000</name>
</gene>
<dbReference type="Pfam" id="PF00005">
    <property type="entry name" value="ABC_tran"/>
    <property type="match status" value="1"/>
</dbReference>
<evidence type="ECO:0000256" key="3">
    <source>
        <dbReference type="ARBA" id="ARBA00022840"/>
    </source>
</evidence>
<dbReference type="InterPro" id="IPR003593">
    <property type="entry name" value="AAA+_ATPase"/>
</dbReference>
<evidence type="ECO:0000313" key="6">
    <source>
        <dbReference type="Proteomes" id="UP000640485"/>
    </source>
</evidence>
<keyword evidence="3 5" id="KW-0067">ATP-binding</keyword>
<dbReference type="SMART" id="SM00382">
    <property type="entry name" value="AAA"/>
    <property type="match status" value="1"/>
</dbReference>
<dbReference type="Proteomes" id="UP000640485">
    <property type="component" value="Unassembled WGS sequence"/>
</dbReference>
<keyword evidence="6" id="KW-1185">Reference proteome</keyword>
<reference evidence="5" key="1">
    <citation type="submission" date="2021-01" db="EMBL/GenBank/DDBJ databases">
        <title>Paracoccus amoyensis sp. nov., isolated from the surface seawater along the coast of Xiamen Island, China.</title>
        <authorList>
            <person name="Lyu L."/>
        </authorList>
    </citation>
    <scope>NUCLEOTIDE SEQUENCE</scope>
    <source>
        <strain evidence="5">MJ17</strain>
    </source>
</reference>
<dbReference type="InterPro" id="IPR032823">
    <property type="entry name" value="BCA_ABC_TP_C"/>
</dbReference>
<dbReference type="InterPro" id="IPR027417">
    <property type="entry name" value="P-loop_NTPase"/>
</dbReference>
<protein>
    <submittedName>
        <fullName evidence="5">ABC transporter ATP-binding protein</fullName>
    </submittedName>
</protein>
<dbReference type="EMBL" id="JAEPRQ010000001">
    <property type="protein sequence ID" value="MBK4215084.1"/>
    <property type="molecule type" value="Genomic_DNA"/>
</dbReference>
<name>A0A934VZR3_9RHOB</name>
<dbReference type="GO" id="GO:0016887">
    <property type="term" value="F:ATP hydrolysis activity"/>
    <property type="evidence" value="ECO:0007669"/>
    <property type="project" value="InterPro"/>
</dbReference>
<dbReference type="GO" id="GO:0005524">
    <property type="term" value="F:ATP binding"/>
    <property type="evidence" value="ECO:0007669"/>
    <property type="project" value="UniProtKB-KW"/>
</dbReference>
<evidence type="ECO:0000259" key="4">
    <source>
        <dbReference type="PROSITE" id="PS50893"/>
    </source>
</evidence>
<comment type="caution">
    <text evidence="5">The sequence shown here is derived from an EMBL/GenBank/DDBJ whole genome shotgun (WGS) entry which is preliminary data.</text>
</comment>
<feature type="domain" description="ABC transporter" evidence="4">
    <location>
        <begin position="6"/>
        <end position="247"/>
    </location>
</feature>
<dbReference type="PANTHER" id="PTHR45772:SF2">
    <property type="entry name" value="ABC TRANSPORTER ATP-BINDING PROTEIN"/>
    <property type="match status" value="1"/>
</dbReference>